<comment type="caution">
    <text evidence="2">The sequence shown here is derived from an EMBL/GenBank/DDBJ whole genome shotgun (WGS) entry which is preliminary data.</text>
</comment>
<sequence length="76" mass="8019">MYPTQKPPATRAYSMPSGSRSAPPIADSAPRTAIPAVAKPTHTRSRRFLEVSAEKTRGPVNSRATAADSGMRPIAA</sequence>
<accession>A0A4Y4C3E0</accession>
<evidence type="ECO:0000313" key="2">
    <source>
        <dbReference type="EMBL" id="GEC87228.1"/>
    </source>
</evidence>
<proteinExistence type="predicted"/>
<evidence type="ECO:0000256" key="1">
    <source>
        <dbReference type="SAM" id="MobiDB-lite"/>
    </source>
</evidence>
<reference evidence="2 3" key="1">
    <citation type="submission" date="2019-06" db="EMBL/GenBank/DDBJ databases">
        <title>Whole genome shotgun sequence of Corynebacterium variabile NBRC 15286.</title>
        <authorList>
            <person name="Hosoyama A."/>
            <person name="Uohara A."/>
            <person name="Ohji S."/>
            <person name="Ichikawa N."/>
        </authorList>
    </citation>
    <scope>NUCLEOTIDE SEQUENCE [LARGE SCALE GENOMIC DNA]</scope>
    <source>
        <strain evidence="2 3">NBRC 15286</strain>
    </source>
</reference>
<dbReference type="Proteomes" id="UP000319986">
    <property type="component" value="Unassembled WGS sequence"/>
</dbReference>
<gene>
    <name evidence="2" type="ORF">CVA01_25420</name>
</gene>
<name>A0A4Y4C3E0_9CORY</name>
<evidence type="ECO:0000313" key="3">
    <source>
        <dbReference type="Proteomes" id="UP000319986"/>
    </source>
</evidence>
<dbReference type="AlphaFoldDB" id="A0A4Y4C3E0"/>
<protein>
    <submittedName>
        <fullName evidence="2">Uncharacterized protein</fullName>
    </submittedName>
</protein>
<feature type="region of interest" description="Disordered" evidence="1">
    <location>
        <begin position="1"/>
        <end position="76"/>
    </location>
</feature>
<organism evidence="2 3">
    <name type="scientific">Corynebacterium variabile</name>
    <dbReference type="NCBI Taxonomy" id="1727"/>
    <lineage>
        <taxon>Bacteria</taxon>
        <taxon>Bacillati</taxon>
        <taxon>Actinomycetota</taxon>
        <taxon>Actinomycetes</taxon>
        <taxon>Mycobacteriales</taxon>
        <taxon>Corynebacteriaceae</taxon>
        <taxon>Corynebacterium</taxon>
    </lineage>
</organism>
<dbReference type="EMBL" id="BJNT01000021">
    <property type="protein sequence ID" value="GEC87228.1"/>
    <property type="molecule type" value="Genomic_DNA"/>
</dbReference>
<feature type="compositionally biased region" description="Basic and acidic residues" evidence="1">
    <location>
        <begin position="47"/>
        <end position="57"/>
    </location>
</feature>